<reference evidence="6" key="1">
    <citation type="journal article" date="2017" name="Plant J.">
        <title>The pomegranate (Punica granatum L.) genome and the genomics of punicalagin biosynthesis.</title>
        <authorList>
            <person name="Qin G."/>
            <person name="Xu C."/>
            <person name="Ming R."/>
            <person name="Tang H."/>
            <person name="Guyot R."/>
            <person name="Kramer E.M."/>
            <person name="Hu Y."/>
            <person name="Yi X."/>
            <person name="Qi Y."/>
            <person name="Xu X."/>
            <person name="Gao Z."/>
            <person name="Pan H."/>
            <person name="Jian J."/>
            <person name="Tian Y."/>
            <person name="Yue Z."/>
            <person name="Xu Y."/>
        </authorList>
    </citation>
    <scope>NUCLEOTIDE SEQUENCE [LARGE SCALE GENOMIC DNA]</scope>
    <source>
        <strain evidence="6">cv. Dabenzi</strain>
    </source>
</reference>
<keyword evidence="3" id="KW-1133">Transmembrane helix</keyword>
<dbReference type="SMART" id="SM00061">
    <property type="entry name" value="MATH"/>
    <property type="match status" value="1"/>
</dbReference>
<dbReference type="Proteomes" id="UP000515151">
    <property type="component" value="Chromosome 8"/>
</dbReference>
<evidence type="ECO:0000256" key="2">
    <source>
        <dbReference type="SAM" id="Coils"/>
    </source>
</evidence>
<evidence type="ECO:0000256" key="3">
    <source>
        <dbReference type="SAM" id="Phobius"/>
    </source>
</evidence>
<gene>
    <name evidence="8" type="primary">LOC116215889</name>
    <name evidence="5" type="ORF">CDL15_Pgr015870</name>
</gene>
<proteinExistence type="predicted"/>
<evidence type="ECO:0000259" key="4">
    <source>
        <dbReference type="PROSITE" id="PS50144"/>
    </source>
</evidence>
<dbReference type="OrthoDB" id="289038at2759"/>
<dbReference type="GeneID" id="116215889"/>
<sequence>MEVDEPLRSGKYTWRIDSFSTKKNENKFSSDAFTVGGCEWRIVIYPKGNRTGTQSHLSMYLEVADAATLPDGWCRAAKFVLTVVDQESGVGSRKIACEHRFRAGTHDWGFPQFMSLAVLHDHTKGFVVNDTVVLEVKITLHEVAPPVELTTQMSRLDSYFSCLSVYFGATGKSDLRAGSASCTRTIDLASDSPSADDIEKAKHSLKECLSDLFRLNMTDRLSSALSILSHARAGLSPDQQRSIETFKANFDEFVCDLLTFEQDNSDFELQKITCNHLYSALKKNHETQLSYKQSFDGLTEEEEELKKRLKEVCSKKVKLLSDWENLMNESEGVKSRYAIHEKKLTEAEEKKKIAEERMSRSTSAWSSLKEQFLNLSGCQVKMDEKLQAARKPALSCCTEGWHRNAVCQNLFRFRILIVWAAVLCLLFSFYLRWILLM</sequence>
<evidence type="ECO:0000256" key="1">
    <source>
        <dbReference type="ARBA" id="ARBA00023054"/>
    </source>
</evidence>
<evidence type="ECO:0000313" key="6">
    <source>
        <dbReference type="Proteomes" id="UP000197138"/>
    </source>
</evidence>
<accession>A0A218XPI4</accession>
<keyword evidence="3" id="KW-0812">Transmembrane</keyword>
<dbReference type="AlphaFoldDB" id="A0A218XPI4"/>
<reference evidence="8" key="4">
    <citation type="submission" date="2025-04" db="UniProtKB">
        <authorList>
            <consortium name="RefSeq"/>
        </authorList>
    </citation>
    <scope>IDENTIFICATION</scope>
    <source>
        <tissue evidence="8">Leaf</tissue>
    </source>
</reference>
<feature type="transmembrane region" description="Helical" evidence="3">
    <location>
        <begin position="413"/>
        <end position="435"/>
    </location>
</feature>
<reference evidence="7" key="3">
    <citation type="journal article" date="2020" name="Plant Biotechnol. J.">
        <title>The pomegranate (Punica granatum L.) draft genome dissects genetic divergence between soft- and hard-seeded cultivars.</title>
        <authorList>
            <person name="Luo X."/>
            <person name="Li H."/>
            <person name="Wu Z."/>
            <person name="Yao W."/>
            <person name="Zhao P."/>
            <person name="Cao D."/>
            <person name="Yu H."/>
            <person name="Li K."/>
            <person name="Poudel K."/>
            <person name="Zhao D."/>
            <person name="Zhang F."/>
            <person name="Xia X."/>
            <person name="Chen L."/>
            <person name="Wang Q."/>
            <person name="Jing D."/>
            <person name="Cao S."/>
        </authorList>
    </citation>
    <scope>NUCLEOTIDE SEQUENCE [LARGE SCALE GENOMIC DNA]</scope>
</reference>
<name>A0A218XPI4_PUNGR</name>
<dbReference type="Proteomes" id="UP000197138">
    <property type="component" value="Unassembled WGS sequence"/>
</dbReference>
<dbReference type="InterPro" id="IPR008974">
    <property type="entry name" value="TRAF-like"/>
</dbReference>
<dbReference type="PROSITE" id="PS50144">
    <property type="entry name" value="MATH"/>
    <property type="match status" value="1"/>
</dbReference>
<dbReference type="SUPFAM" id="SSF49599">
    <property type="entry name" value="TRAF domain-like"/>
    <property type="match status" value="1"/>
</dbReference>
<dbReference type="InterPro" id="IPR002083">
    <property type="entry name" value="MATH/TRAF_dom"/>
</dbReference>
<dbReference type="InterPro" id="IPR050804">
    <property type="entry name" value="MCC"/>
</dbReference>
<dbReference type="CDD" id="cd00121">
    <property type="entry name" value="MATH"/>
    <property type="match status" value="1"/>
</dbReference>
<keyword evidence="1 2" id="KW-0175">Coiled coil</keyword>
<protein>
    <submittedName>
        <fullName evidence="8">MATH domain and coiled-coil domain-containing protein At3g58260-like</fullName>
    </submittedName>
</protein>
<dbReference type="PANTHER" id="PTHR46236">
    <property type="entry name" value="TRAF-LIKE SUPERFAMILY PROTEIN"/>
    <property type="match status" value="1"/>
</dbReference>
<keyword evidence="3" id="KW-0472">Membrane</keyword>
<organism evidence="5 6">
    <name type="scientific">Punica granatum</name>
    <name type="common">Pomegranate</name>
    <dbReference type="NCBI Taxonomy" id="22663"/>
    <lineage>
        <taxon>Eukaryota</taxon>
        <taxon>Viridiplantae</taxon>
        <taxon>Streptophyta</taxon>
        <taxon>Embryophyta</taxon>
        <taxon>Tracheophyta</taxon>
        <taxon>Spermatophyta</taxon>
        <taxon>Magnoliopsida</taxon>
        <taxon>eudicotyledons</taxon>
        <taxon>Gunneridae</taxon>
        <taxon>Pentapetalae</taxon>
        <taxon>rosids</taxon>
        <taxon>malvids</taxon>
        <taxon>Myrtales</taxon>
        <taxon>Lythraceae</taxon>
        <taxon>Punica</taxon>
    </lineage>
</organism>
<dbReference type="RefSeq" id="XP_031407559.1">
    <property type="nucleotide sequence ID" value="XM_031551699.1"/>
</dbReference>
<keyword evidence="7" id="KW-1185">Reference proteome</keyword>
<feature type="domain" description="MATH" evidence="4">
    <location>
        <begin position="9"/>
        <end position="138"/>
    </location>
</feature>
<dbReference type="Gene3D" id="2.60.210.10">
    <property type="entry name" value="Apoptosis, Tumor Necrosis Factor Receptor Associated Protein 2, Chain A"/>
    <property type="match status" value="1"/>
</dbReference>
<feature type="coiled-coil region" evidence="2">
    <location>
        <begin position="295"/>
        <end position="364"/>
    </location>
</feature>
<reference evidence="5" key="2">
    <citation type="submission" date="2017-06" db="EMBL/GenBank/DDBJ databases">
        <title>The pomegranate genome and the genomics of punicalagin biosynthesis.</title>
        <authorList>
            <person name="Xu C."/>
        </authorList>
    </citation>
    <scope>NUCLEOTIDE SEQUENCE [LARGE SCALE GENOMIC DNA]</scope>
    <source>
        <tissue evidence="5">Fresh leaf</tissue>
    </source>
</reference>
<dbReference type="EMBL" id="MTKT01001080">
    <property type="protein sequence ID" value="OWM86834.1"/>
    <property type="molecule type" value="Genomic_DNA"/>
</dbReference>
<evidence type="ECO:0000313" key="8">
    <source>
        <dbReference type="RefSeq" id="XP_031407559.1"/>
    </source>
</evidence>
<evidence type="ECO:0000313" key="5">
    <source>
        <dbReference type="EMBL" id="OWM86834.1"/>
    </source>
</evidence>
<evidence type="ECO:0000313" key="7">
    <source>
        <dbReference type="Proteomes" id="UP000515151"/>
    </source>
</evidence>
<dbReference type="Pfam" id="PF22486">
    <property type="entry name" value="MATH_2"/>
    <property type="match status" value="1"/>
</dbReference>
<dbReference type="PANTHER" id="PTHR46236:SF35">
    <property type="entry name" value="MATH DOMAIN-CONTAINING PROTEIN"/>
    <property type="match status" value="1"/>
</dbReference>